<protein>
    <recommendedName>
        <fullName evidence="6">Multicopper oxidase CueO</fullName>
        <ecNumber evidence="5">1.16.3.4</ecNumber>
    </recommendedName>
    <alternativeName>
        <fullName evidence="7">Copper efflux oxidase</fullName>
    </alternativeName>
    <alternativeName>
        <fullName evidence="8">Cuprous oxidase</fullName>
    </alternativeName>
</protein>
<feature type="domain" description="Plastocyanin-like" evidence="14">
    <location>
        <begin position="82"/>
        <end position="189"/>
    </location>
</feature>
<dbReference type="AlphaFoldDB" id="A0A5A7S4R8"/>
<evidence type="ECO:0000313" key="16">
    <source>
        <dbReference type="Proteomes" id="UP000322244"/>
    </source>
</evidence>
<evidence type="ECO:0000256" key="8">
    <source>
        <dbReference type="ARBA" id="ARBA00043090"/>
    </source>
</evidence>
<keyword evidence="16" id="KW-1185">Reference proteome</keyword>
<feature type="region of interest" description="Disordered" evidence="10">
    <location>
        <begin position="512"/>
        <end position="543"/>
    </location>
</feature>
<evidence type="ECO:0000259" key="12">
    <source>
        <dbReference type="Pfam" id="PF00394"/>
    </source>
</evidence>
<feature type="domain" description="Plastocyanin-like" evidence="13">
    <location>
        <begin position="378"/>
        <end position="493"/>
    </location>
</feature>
<gene>
    <name evidence="15" type="ORF">FOY51_24840</name>
</gene>
<name>A0A5A7S4R8_9NOCA</name>
<dbReference type="InterPro" id="IPR045087">
    <property type="entry name" value="Cu-oxidase_fam"/>
</dbReference>
<proteinExistence type="inferred from homology"/>
<dbReference type="OrthoDB" id="345021at2"/>
<accession>A0A5A7S4R8</accession>
<dbReference type="EMBL" id="VLNY01000021">
    <property type="protein sequence ID" value="KAA0017666.1"/>
    <property type="molecule type" value="Genomic_DNA"/>
</dbReference>
<dbReference type="GO" id="GO:0016491">
    <property type="term" value="F:oxidoreductase activity"/>
    <property type="evidence" value="ECO:0007669"/>
    <property type="project" value="UniProtKB-KW"/>
</dbReference>
<evidence type="ECO:0000259" key="14">
    <source>
        <dbReference type="Pfam" id="PF07732"/>
    </source>
</evidence>
<evidence type="ECO:0000256" key="5">
    <source>
        <dbReference type="ARBA" id="ARBA00038978"/>
    </source>
</evidence>
<feature type="signal peptide" evidence="11">
    <location>
        <begin position="1"/>
        <end position="34"/>
    </location>
</feature>
<evidence type="ECO:0000256" key="9">
    <source>
        <dbReference type="ARBA" id="ARBA00048092"/>
    </source>
</evidence>
<dbReference type="Pfam" id="PF00394">
    <property type="entry name" value="Cu-oxidase"/>
    <property type="match status" value="1"/>
</dbReference>
<evidence type="ECO:0000256" key="3">
    <source>
        <dbReference type="ARBA" id="ARBA00022723"/>
    </source>
</evidence>
<evidence type="ECO:0000256" key="6">
    <source>
        <dbReference type="ARBA" id="ARBA00041027"/>
    </source>
</evidence>
<dbReference type="InterPro" id="IPR011706">
    <property type="entry name" value="Cu-oxidase_C"/>
</dbReference>
<dbReference type="Pfam" id="PF07732">
    <property type="entry name" value="Cu-oxidase_3"/>
    <property type="match status" value="1"/>
</dbReference>
<dbReference type="InterPro" id="IPR006311">
    <property type="entry name" value="TAT_signal"/>
</dbReference>
<feature type="chain" id="PRO_5038883864" description="Multicopper oxidase CueO" evidence="11">
    <location>
        <begin position="35"/>
        <end position="543"/>
    </location>
</feature>
<dbReference type="InterPro" id="IPR008972">
    <property type="entry name" value="Cupredoxin"/>
</dbReference>
<dbReference type="SUPFAM" id="SSF49503">
    <property type="entry name" value="Cupredoxins"/>
    <property type="match status" value="3"/>
</dbReference>
<comment type="catalytic activity">
    <reaction evidence="9">
        <text>4 Cu(+) + O2 + 4 H(+) = 4 Cu(2+) + 2 H2O</text>
        <dbReference type="Rhea" id="RHEA:30083"/>
        <dbReference type="ChEBI" id="CHEBI:15377"/>
        <dbReference type="ChEBI" id="CHEBI:15378"/>
        <dbReference type="ChEBI" id="CHEBI:15379"/>
        <dbReference type="ChEBI" id="CHEBI:29036"/>
        <dbReference type="ChEBI" id="CHEBI:49552"/>
        <dbReference type="EC" id="1.16.3.4"/>
    </reaction>
    <physiologicalReaction direction="left-to-right" evidence="9">
        <dbReference type="Rhea" id="RHEA:30084"/>
    </physiologicalReaction>
</comment>
<comment type="caution">
    <text evidence="15">The sequence shown here is derived from an EMBL/GenBank/DDBJ whole genome shotgun (WGS) entry which is preliminary data.</text>
</comment>
<comment type="subunit">
    <text evidence="2">Monomer.</text>
</comment>
<evidence type="ECO:0000256" key="7">
    <source>
        <dbReference type="ARBA" id="ARBA00042896"/>
    </source>
</evidence>
<dbReference type="InterPro" id="IPR011707">
    <property type="entry name" value="Cu-oxidase-like_N"/>
</dbReference>
<organism evidence="15 16">
    <name type="scientific">Antrihabitans cavernicola</name>
    <dbReference type="NCBI Taxonomy" id="2495913"/>
    <lineage>
        <taxon>Bacteria</taxon>
        <taxon>Bacillati</taxon>
        <taxon>Actinomycetota</taxon>
        <taxon>Actinomycetes</taxon>
        <taxon>Mycobacteriales</taxon>
        <taxon>Nocardiaceae</taxon>
        <taxon>Antrihabitans</taxon>
    </lineage>
</organism>
<dbReference type="InterPro" id="IPR001117">
    <property type="entry name" value="Cu-oxidase_2nd"/>
</dbReference>
<dbReference type="EC" id="1.16.3.4" evidence="5"/>
<keyword evidence="3" id="KW-0479">Metal-binding</keyword>
<evidence type="ECO:0000256" key="4">
    <source>
        <dbReference type="ARBA" id="ARBA00023002"/>
    </source>
</evidence>
<dbReference type="Pfam" id="PF07731">
    <property type="entry name" value="Cu-oxidase_2"/>
    <property type="match status" value="1"/>
</dbReference>
<dbReference type="PANTHER" id="PTHR48267">
    <property type="entry name" value="CUPREDOXIN SUPERFAMILY PROTEIN"/>
    <property type="match status" value="1"/>
</dbReference>
<dbReference type="PANTHER" id="PTHR48267:SF1">
    <property type="entry name" value="BILIRUBIN OXIDASE"/>
    <property type="match status" value="1"/>
</dbReference>
<sequence>MSSINRPARQINRRTLFKGAGGVAVAVAAGSVVAGCASDSGPVGTGTAARRPLPVPPLLAPRLVDGKKIFALDARAGISEIKAGISTPTWGYNGSILGPTVRARRGDLVRMEVTNSLPEMTTTHWHGMHLPALMDGGPHQPIEPSSTWTPEWRIDQQAATLWYHPHPHGNTGHHIYRGLAGLFVLDDDNADAAGLPNEYGVDDIPLIIQDRRFHPDGTLDETDRKDLGLLGDTTMVNGITDPHFIATARRVRFRILNGATMRMFNLRFSDGRTFHIVASDSGLLNDPTPVENVYLSPGERAEIVLDLKTGDEVTLRAVKFADNLEVDNSDAPDFGLADEFDLLTLTGPNQGGEPAPLPNGLNATLIAMPDTKGAPTRNMDMEWFQINGKRMDITRVDDVIDHQGWEVWTVANKDNWLHNFHVHDTQFRVLSLERTSTTPMIDGWKDTILLAPGAVATLAVRFTGYTSTRWPYMYHCHMAYHEDQGMMGQFVVVEPGQQPDPQIGTGLDHQMLEYTETKPSTTPPTTEPDAEHSGSSHSGHGGS</sequence>
<evidence type="ECO:0000256" key="1">
    <source>
        <dbReference type="ARBA" id="ARBA00010609"/>
    </source>
</evidence>
<evidence type="ECO:0000256" key="11">
    <source>
        <dbReference type="SAM" id="SignalP"/>
    </source>
</evidence>
<dbReference type="CDD" id="cd13890">
    <property type="entry name" value="CuRO_3_CueO_FtsP"/>
    <property type="match status" value="1"/>
</dbReference>
<dbReference type="CDD" id="cd13867">
    <property type="entry name" value="CuRO_2_CueO_FtsP"/>
    <property type="match status" value="1"/>
</dbReference>
<dbReference type="GO" id="GO:0005507">
    <property type="term" value="F:copper ion binding"/>
    <property type="evidence" value="ECO:0007669"/>
    <property type="project" value="InterPro"/>
</dbReference>
<reference evidence="15 16" key="1">
    <citation type="submission" date="2019-07" db="EMBL/GenBank/DDBJ databases">
        <title>Rhodococcus cavernicolus sp. nov., isolated from a cave.</title>
        <authorList>
            <person name="Lee S.D."/>
        </authorList>
    </citation>
    <scope>NUCLEOTIDE SEQUENCE [LARGE SCALE GENOMIC DNA]</scope>
    <source>
        <strain evidence="15 16">C1-24</strain>
    </source>
</reference>
<dbReference type="Proteomes" id="UP000322244">
    <property type="component" value="Unassembled WGS sequence"/>
</dbReference>
<evidence type="ECO:0000256" key="10">
    <source>
        <dbReference type="SAM" id="MobiDB-lite"/>
    </source>
</evidence>
<dbReference type="PROSITE" id="PS51318">
    <property type="entry name" value="TAT"/>
    <property type="match status" value="1"/>
</dbReference>
<dbReference type="PROSITE" id="PS00080">
    <property type="entry name" value="MULTICOPPER_OXIDASE2"/>
    <property type="match status" value="1"/>
</dbReference>
<comment type="similarity">
    <text evidence="1">Belongs to the multicopper oxidase family.</text>
</comment>
<dbReference type="InterPro" id="IPR002355">
    <property type="entry name" value="Cu_oxidase_Cu_BS"/>
</dbReference>
<dbReference type="CDD" id="cd04232">
    <property type="entry name" value="CuRO_1_CueO_FtsP"/>
    <property type="match status" value="1"/>
</dbReference>
<evidence type="ECO:0000313" key="15">
    <source>
        <dbReference type="EMBL" id="KAA0017666.1"/>
    </source>
</evidence>
<feature type="domain" description="Plastocyanin-like" evidence="12">
    <location>
        <begin position="248"/>
        <end position="310"/>
    </location>
</feature>
<keyword evidence="11" id="KW-0732">Signal</keyword>
<evidence type="ECO:0000259" key="13">
    <source>
        <dbReference type="Pfam" id="PF07731"/>
    </source>
</evidence>
<evidence type="ECO:0000256" key="2">
    <source>
        <dbReference type="ARBA" id="ARBA00011245"/>
    </source>
</evidence>
<dbReference type="Gene3D" id="2.60.40.420">
    <property type="entry name" value="Cupredoxins - blue copper proteins"/>
    <property type="match status" value="3"/>
</dbReference>
<keyword evidence="4" id="KW-0560">Oxidoreductase</keyword>